<dbReference type="PANTHER" id="PTHR45770">
    <property type="entry name" value="ATP-DEPENDENT 6-PHOSPHOFRUCTOKINASE 1"/>
    <property type="match status" value="1"/>
</dbReference>
<dbReference type="SUPFAM" id="SSF53784">
    <property type="entry name" value="Phosphofructokinase"/>
    <property type="match status" value="1"/>
</dbReference>
<proteinExistence type="predicted"/>
<dbReference type="EMBL" id="QGKY02001250">
    <property type="protein sequence ID" value="KAF2563068.1"/>
    <property type="molecule type" value="Genomic_DNA"/>
</dbReference>
<dbReference type="InterPro" id="IPR035966">
    <property type="entry name" value="PKF_sf"/>
</dbReference>
<dbReference type="InterPro" id="IPR050929">
    <property type="entry name" value="PFKA"/>
</dbReference>
<protein>
    <submittedName>
        <fullName evidence="2">Uncharacterized protein</fullName>
    </submittedName>
</protein>
<name>A0A8S9I1S9_BRACR</name>
<reference evidence="2" key="1">
    <citation type="submission" date="2019-12" db="EMBL/GenBank/DDBJ databases">
        <title>Genome sequencing and annotation of Brassica cretica.</title>
        <authorList>
            <person name="Studholme D.J."/>
            <person name="Sarris P.F."/>
        </authorList>
    </citation>
    <scope>NUCLEOTIDE SEQUENCE</scope>
    <source>
        <strain evidence="2">PFS-102/07</strain>
        <tissue evidence="2">Leaf</tissue>
    </source>
</reference>
<dbReference type="AlphaFoldDB" id="A0A8S9I1S9"/>
<keyword evidence="1" id="KW-0021">Allosteric enzyme</keyword>
<evidence type="ECO:0000313" key="2">
    <source>
        <dbReference type="EMBL" id="KAF2563068.1"/>
    </source>
</evidence>
<dbReference type="GO" id="GO:0003872">
    <property type="term" value="F:6-phosphofructokinase activity"/>
    <property type="evidence" value="ECO:0007669"/>
    <property type="project" value="InterPro"/>
</dbReference>
<gene>
    <name evidence="2" type="ORF">F2Q70_00018395</name>
</gene>
<sequence>MLISFLRILGTSQKLKGNLKVLHSQSFCVMGDDSGSGNYYFCQAQVLHAPSNNPQNNLESKFSRVGDNYRSIKDEVASALPHAGLESSYLIVGIDAPRATSEQLTGDLIWGRNHSVESVKHNERFVEEDHRASTHHMLKQRVMRMVSGMLSLWVVTVSRERFDVKKHEFNTDASDYKLLKDVGFWLPQSIKDHFKKLNMVRNLKYIDNVYCTLLARSVVHGAMAGYTGYTSGLINGRPTNIPYNWNNLVRHDRTVVLRDGPDLIFFVVAEDNRDTQQCGDYRIECGQG</sequence>
<evidence type="ECO:0000256" key="1">
    <source>
        <dbReference type="ARBA" id="ARBA00022533"/>
    </source>
</evidence>
<accession>A0A8S9I1S9</accession>
<comment type="caution">
    <text evidence="2">The sequence shown here is derived from an EMBL/GenBank/DDBJ whole genome shotgun (WGS) entry which is preliminary data.</text>
</comment>
<organism evidence="2">
    <name type="scientific">Brassica cretica</name>
    <name type="common">Mustard</name>
    <dbReference type="NCBI Taxonomy" id="69181"/>
    <lineage>
        <taxon>Eukaryota</taxon>
        <taxon>Viridiplantae</taxon>
        <taxon>Streptophyta</taxon>
        <taxon>Embryophyta</taxon>
        <taxon>Tracheophyta</taxon>
        <taxon>Spermatophyta</taxon>
        <taxon>Magnoliopsida</taxon>
        <taxon>eudicotyledons</taxon>
        <taxon>Gunneridae</taxon>
        <taxon>Pentapetalae</taxon>
        <taxon>rosids</taxon>
        <taxon>malvids</taxon>
        <taxon>Brassicales</taxon>
        <taxon>Brassicaceae</taxon>
        <taxon>Brassiceae</taxon>
        <taxon>Brassica</taxon>
    </lineage>
</organism>